<feature type="region of interest" description="Disordered" evidence="1">
    <location>
        <begin position="1"/>
        <end position="20"/>
    </location>
</feature>
<accession>A0A1B6MKP6</accession>
<protein>
    <submittedName>
        <fullName evidence="2">Uncharacterized protein</fullName>
    </submittedName>
</protein>
<organism evidence="2">
    <name type="scientific">Graphocephala atropunctata</name>
    <dbReference type="NCBI Taxonomy" id="36148"/>
    <lineage>
        <taxon>Eukaryota</taxon>
        <taxon>Metazoa</taxon>
        <taxon>Ecdysozoa</taxon>
        <taxon>Arthropoda</taxon>
        <taxon>Hexapoda</taxon>
        <taxon>Insecta</taxon>
        <taxon>Pterygota</taxon>
        <taxon>Neoptera</taxon>
        <taxon>Paraneoptera</taxon>
        <taxon>Hemiptera</taxon>
        <taxon>Auchenorrhyncha</taxon>
        <taxon>Membracoidea</taxon>
        <taxon>Cicadellidae</taxon>
        <taxon>Cicadellinae</taxon>
        <taxon>Cicadellini</taxon>
        <taxon>Graphocephala</taxon>
    </lineage>
</organism>
<sequence length="111" mass="12361">MKITTDTVVPFDEANQPDSTTPLKATRRLIKVDFSALQMDDEEEDELSDGELAEPERTPRPNPWHRTGTGAPQAPPAPLTREEYHHYCDTALECTLPPQSACRVTAGCRIL</sequence>
<evidence type="ECO:0000256" key="1">
    <source>
        <dbReference type="SAM" id="MobiDB-lite"/>
    </source>
</evidence>
<feature type="compositionally biased region" description="Acidic residues" evidence="1">
    <location>
        <begin position="39"/>
        <end position="53"/>
    </location>
</feature>
<name>A0A1B6MKP6_9HEMI</name>
<gene>
    <name evidence="2" type="ORF">g.27929</name>
</gene>
<reference evidence="2" key="1">
    <citation type="submission" date="2015-11" db="EMBL/GenBank/DDBJ databases">
        <title>De novo transcriptome assembly of four potential Pierce s Disease insect vectors from Arizona vineyards.</title>
        <authorList>
            <person name="Tassone E.E."/>
        </authorList>
    </citation>
    <scope>NUCLEOTIDE SEQUENCE</scope>
</reference>
<dbReference type="EMBL" id="GEBQ01003471">
    <property type="protein sequence ID" value="JAT36506.1"/>
    <property type="molecule type" value="Transcribed_RNA"/>
</dbReference>
<evidence type="ECO:0000313" key="2">
    <source>
        <dbReference type="EMBL" id="JAT36506.1"/>
    </source>
</evidence>
<dbReference type="AlphaFoldDB" id="A0A1B6MKP6"/>
<proteinExistence type="predicted"/>
<feature type="region of interest" description="Disordered" evidence="1">
    <location>
        <begin position="36"/>
        <end position="79"/>
    </location>
</feature>